<protein>
    <submittedName>
        <fullName evidence="3">Sugar phosphate isomerase/epimerase</fullName>
    </submittedName>
</protein>
<dbReference type="AlphaFoldDB" id="A0A9D1EJ98"/>
<dbReference type="InterPro" id="IPR050417">
    <property type="entry name" value="Sugar_Epim/Isomerase"/>
</dbReference>
<evidence type="ECO:0000313" key="4">
    <source>
        <dbReference type="Proteomes" id="UP000886841"/>
    </source>
</evidence>
<dbReference type="PANTHER" id="PTHR43489">
    <property type="entry name" value="ISOMERASE"/>
    <property type="match status" value="1"/>
</dbReference>
<comment type="caution">
    <text evidence="3">The sequence shown here is derived from an EMBL/GenBank/DDBJ whole genome shotgun (WGS) entry which is preliminary data.</text>
</comment>
<keyword evidence="1 3" id="KW-0413">Isomerase</keyword>
<accession>A0A9D1EJ98</accession>
<dbReference type="InterPro" id="IPR036237">
    <property type="entry name" value="Xyl_isomerase-like_sf"/>
</dbReference>
<dbReference type="SUPFAM" id="SSF51658">
    <property type="entry name" value="Xylose isomerase-like"/>
    <property type="match status" value="1"/>
</dbReference>
<gene>
    <name evidence="3" type="ORF">IAB98_06165</name>
</gene>
<proteinExistence type="predicted"/>
<reference evidence="3" key="2">
    <citation type="journal article" date="2021" name="PeerJ">
        <title>Extensive microbial diversity within the chicken gut microbiome revealed by metagenomics and culture.</title>
        <authorList>
            <person name="Gilroy R."/>
            <person name="Ravi A."/>
            <person name="Getino M."/>
            <person name="Pursley I."/>
            <person name="Horton D.L."/>
            <person name="Alikhan N.F."/>
            <person name="Baker D."/>
            <person name="Gharbi K."/>
            <person name="Hall N."/>
            <person name="Watson M."/>
            <person name="Adriaenssens E.M."/>
            <person name="Foster-Nyarko E."/>
            <person name="Jarju S."/>
            <person name="Secka A."/>
            <person name="Antonio M."/>
            <person name="Oren A."/>
            <person name="Chaudhuri R.R."/>
            <person name="La Ragione R."/>
            <person name="Hildebrand F."/>
            <person name="Pallen M.J."/>
        </authorList>
    </citation>
    <scope>NUCLEOTIDE SEQUENCE</scope>
    <source>
        <strain evidence="3">ChiSxjej1B13-7041</strain>
    </source>
</reference>
<dbReference type="InterPro" id="IPR013022">
    <property type="entry name" value="Xyl_isomerase-like_TIM-brl"/>
</dbReference>
<feature type="domain" description="Xylose isomerase-like TIM barrel" evidence="2">
    <location>
        <begin position="27"/>
        <end position="256"/>
    </location>
</feature>
<name>A0A9D1EJ98_9FIRM</name>
<dbReference type="EMBL" id="DVHU01000058">
    <property type="protein sequence ID" value="HIR92985.1"/>
    <property type="molecule type" value="Genomic_DNA"/>
</dbReference>
<dbReference type="Gene3D" id="3.20.20.150">
    <property type="entry name" value="Divalent-metal-dependent TIM barrel enzymes"/>
    <property type="match status" value="1"/>
</dbReference>
<reference evidence="3" key="1">
    <citation type="submission" date="2020-10" db="EMBL/GenBank/DDBJ databases">
        <authorList>
            <person name="Gilroy R."/>
        </authorList>
    </citation>
    <scope>NUCLEOTIDE SEQUENCE</scope>
    <source>
        <strain evidence="3">ChiSxjej1B13-7041</strain>
    </source>
</reference>
<dbReference type="Proteomes" id="UP000886841">
    <property type="component" value="Unassembled WGS sequence"/>
</dbReference>
<dbReference type="Pfam" id="PF01261">
    <property type="entry name" value="AP_endonuc_2"/>
    <property type="match status" value="1"/>
</dbReference>
<organism evidence="3 4">
    <name type="scientific">Candidatus Egerieimonas intestinavium</name>
    <dbReference type="NCBI Taxonomy" id="2840777"/>
    <lineage>
        <taxon>Bacteria</taxon>
        <taxon>Bacillati</taxon>
        <taxon>Bacillota</taxon>
        <taxon>Clostridia</taxon>
        <taxon>Lachnospirales</taxon>
        <taxon>Lachnospiraceae</taxon>
        <taxon>Lachnospiraceae incertae sedis</taxon>
        <taxon>Candidatus Egerieimonas</taxon>
    </lineage>
</organism>
<evidence type="ECO:0000313" key="3">
    <source>
        <dbReference type="EMBL" id="HIR92985.1"/>
    </source>
</evidence>
<dbReference type="PANTHER" id="PTHR43489:SF7">
    <property type="entry name" value="3-DEHYDRO-D-GULOSIDE 4-EPIMERASE-RELATED"/>
    <property type="match status" value="1"/>
</dbReference>
<evidence type="ECO:0000259" key="2">
    <source>
        <dbReference type="Pfam" id="PF01261"/>
    </source>
</evidence>
<dbReference type="GO" id="GO:0016853">
    <property type="term" value="F:isomerase activity"/>
    <property type="evidence" value="ECO:0007669"/>
    <property type="project" value="UniProtKB-KW"/>
</dbReference>
<sequence length="297" mass="32768">MITNKIGLHAGYFAGTELEKDLFEMLRVTAEAGCQAIELMPGCFLGMTMAQKQEVRRALEYYDLELVVGAGRSPRVDLSSADPAVQAAGIKSALETLTLISVLGGHLWDGLIHACWPGRPSAVLTAREKEIICARSRENLKKILPMAEHLGITCCFEVVNRFEHYLFNTAREGVAFTQDLGDNAQLLLDTFHMNIEEDTFTDAICWAAGHKKLGHFHVGEANRKMPGTAPSHLPWDSIFSALAQCGYRGLIIMEPYILAETQTAYNVCLWRDLSGHASTKQLISQIKTGVEFLRNGG</sequence>
<evidence type="ECO:0000256" key="1">
    <source>
        <dbReference type="ARBA" id="ARBA00023235"/>
    </source>
</evidence>